<dbReference type="GeneID" id="82880550"/>
<dbReference type="AlphaFoldDB" id="A0A1L7CMJ3"/>
<dbReference type="OrthoDB" id="1253990at2"/>
<protein>
    <submittedName>
        <fullName evidence="2">Competence protein</fullName>
    </submittedName>
</protein>
<evidence type="ECO:0000313" key="4">
    <source>
        <dbReference type="Proteomes" id="UP000185479"/>
    </source>
</evidence>
<dbReference type="EMBL" id="BJNB01000003">
    <property type="protein sequence ID" value="GEB96871.1"/>
    <property type="molecule type" value="Genomic_DNA"/>
</dbReference>
<feature type="domain" description="CinA C-terminal" evidence="1">
    <location>
        <begin position="11"/>
        <end position="166"/>
    </location>
</feature>
<accession>A0A1L7CMJ3</accession>
<sequence>MTPHAEEGVALSERVIASLSARGETLGFCESLTAGLAAATVACVPGASAVLRGGLVTYATEVKAHFLRVPVAQLNKQGVVSAATALAMSQAALTEISSDWALSLTGVAGPGLQEGKPAGTVFIGLAHYDRGTGRVDAHAFEKHFSGDRAQVRQGAVEECLRLLLEALAK</sequence>
<dbReference type="InterPro" id="IPR036653">
    <property type="entry name" value="CinA-like_C"/>
</dbReference>
<dbReference type="InterPro" id="IPR008136">
    <property type="entry name" value="CinA_C"/>
</dbReference>
<evidence type="ECO:0000313" key="5">
    <source>
        <dbReference type="Proteomes" id="UP000315353"/>
    </source>
</evidence>
<dbReference type="RefSeq" id="WP_075729983.1">
    <property type="nucleotide sequence ID" value="NZ_BJNB01000003.1"/>
</dbReference>
<name>A0A1L7CMJ3_CORFL</name>
<dbReference type="EMBL" id="CP009246">
    <property type="protein sequence ID" value="APT87039.1"/>
    <property type="molecule type" value="Genomic_DNA"/>
</dbReference>
<proteinExistence type="predicted"/>
<dbReference type="NCBIfam" id="TIGR00199">
    <property type="entry name" value="PncC_domain"/>
    <property type="match status" value="1"/>
</dbReference>
<evidence type="ECO:0000259" key="1">
    <source>
        <dbReference type="Pfam" id="PF02464"/>
    </source>
</evidence>
<dbReference type="Proteomes" id="UP000315353">
    <property type="component" value="Unassembled WGS sequence"/>
</dbReference>
<keyword evidence="4" id="KW-1185">Reference proteome</keyword>
<gene>
    <name evidence="3" type="ORF">CFL01nite_03660</name>
    <name evidence="2" type="ORF">CFLV_07455</name>
</gene>
<evidence type="ECO:0000313" key="3">
    <source>
        <dbReference type="EMBL" id="GEB96871.1"/>
    </source>
</evidence>
<dbReference type="Pfam" id="PF02464">
    <property type="entry name" value="CinA"/>
    <property type="match status" value="1"/>
</dbReference>
<dbReference type="KEGG" id="cfc:CFLV_07455"/>
<dbReference type="Gene3D" id="3.90.950.20">
    <property type="entry name" value="CinA-like"/>
    <property type="match status" value="1"/>
</dbReference>
<evidence type="ECO:0000313" key="2">
    <source>
        <dbReference type="EMBL" id="APT87039.1"/>
    </source>
</evidence>
<dbReference type="SUPFAM" id="SSF142433">
    <property type="entry name" value="CinA-like"/>
    <property type="match status" value="1"/>
</dbReference>
<dbReference type="Proteomes" id="UP000185479">
    <property type="component" value="Chromosome"/>
</dbReference>
<reference evidence="3 5" key="2">
    <citation type="submission" date="2019-06" db="EMBL/GenBank/DDBJ databases">
        <title>Whole genome shotgun sequence of Corynebacterium flavescens NBRC 14136.</title>
        <authorList>
            <person name="Hosoyama A."/>
            <person name="Uohara A."/>
            <person name="Ohji S."/>
            <person name="Ichikawa N."/>
        </authorList>
    </citation>
    <scope>NUCLEOTIDE SEQUENCE [LARGE SCALE GENOMIC DNA]</scope>
    <source>
        <strain evidence="3 5">NBRC 14136</strain>
    </source>
</reference>
<reference evidence="2 4" key="1">
    <citation type="submission" date="2014-08" db="EMBL/GenBank/DDBJ databases">
        <title>Complete genome sequence of Corynebacterium flavescens OJ8(T)(=DSM 20296(T)), isolated from cheese.</title>
        <authorList>
            <person name="Ruckert C."/>
            <person name="Albersmeier A."/>
            <person name="Winkler A."/>
            <person name="Kalinowski J."/>
        </authorList>
    </citation>
    <scope>NUCLEOTIDE SEQUENCE [LARGE SCALE GENOMIC DNA]</scope>
    <source>
        <strain evidence="2 4">OJ8</strain>
    </source>
</reference>
<organism evidence="2 4">
    <name type="scientific">Corynebacterium flavescens</name>
    <dbReference type="NCBI Taxonomy" id="28028"/>
    <lineage>
        <taxon>Bacteria</taxon>
        <taxon>Bacillati</taxon>
        <taxon>Actinomycetota</taxon>
        <taxon>Actinomycetes</taxon>
        <taxon>Mycobacteriales</taxon>
        <taxon>Corynebacteriaceae</taxon>
        <taxon>Corynebacterium</taxon>
    </lineage>
</organism>
<dbReference type="STRING" id="28028.CFLV_07455"/>